<evidence type="ECO:0000256" key="3">
    <source>
        <dbReference type="ARBA" id="ARBA00022676"/>
    </source>
</evidence>
<keyword evidence="4" id="KW-0735">Signal-anchor</keyword>
<evidence type="ECO:0000256" key="2">
    <source>
        <dbReference type="ARBA" id="ARBA00010271"/>
    </source>
</evidence>
<comment type="subcellular location">
    <subcellularLocation>
        <location evidence="1">Golgi apparatus membrane</location>
        <topology evidence="1">Single-pass type II membrane protein</topology>
    </subcellularLocation>
</comment>
<keyword evidence="5" id="KW-0333">Golgi apparatus</keyword>
<keyword evidence="8" id="KW-1185">Reference proteome</keyword>
<dbReference type="PANTHER" id="PTHR11062:SF337">
    <property type="entry name" value="OS04G0109900 PROTEIN"/>
    <property type="match status" value="1"/>
</dbReference>
<dbReference type="Proteomes" id="UP001179952">
    <property type="component" value="Unassembled WGS sequence"/>
</dbReference>
<dbReference type="Pfam" id="PF03016">
    <property type="entry name" value="Exostosin_GT47"/>
    <property type="match status" value="1"/>
</dbReference>
<keyword evidence="4" id="KW-0812">Transmembrane</keyword>
<evidence type="ECO:0000313" key="7">
    <source>
        <dbReference type="EMBL" id="KAK1258981.1"/>
    </source>
</evidence>
<evidence type="ECO:0000313" key="8">
    <source>
        <dbReference type="Proteomes" id="UP001179952"/>
    </source>
</evidence>
<evidence type="ECO:0000256" key="4">
    <source>
        <dbReference type="ARBA" id="ARBA00022968"/>
    </source>
</evidence>
<dbReference type="InterPro" id="IPR004263">
    <property type="entry name" value="Exostosin"/>
</dbReference>
<dbReference type="EMBL" id="JAUJYN010000012">
    <property type="protein sequence ID" value="KAK1258981.1"/>
    <property type="molecule type" value="Genomic_DNA"/>
</dbReference>
<comment type="similarity">
    <text evidence="2">Belongs to the glycosyltransferase 47 family.</text>
</comment>
<protein>
    <submittedName>
        <fullName evidence="7">Glycosyltransferase</fullName>
    </submittedName>
</protein>
<gene>
    <name evidence="7" type="ORF">QJS04_geneDACA005621</name>
</gene>
<dbReference type="GO" id="GO:0000139">
    <property type="term" value="C:Golgi membrane"/>
    <property type="evidence" value="ECO:0007669"/>
    <property type="project" value="UniProtKB-SubCell"/>
</dbReference>
<name>A0AAV9A463_ACOGR</name>
<feature type="domain" description="Exostosin GT47" evidence="6">
    <location>
        <begin position="243"/>
        <end position="524"/>
    </location>
</feature>
<accession>A0AAV9A463</accession>
<dbReference type="AlphaFoldDB" id="A0AAV9A463"/>
<keyword evidence="3" id="KW-0328">Glycosyltransferase</keyword>
<comment type="caution">
    <text evidence="7">The sequence shown here is derived from an EMBL/GenBank/DDBJ whole genome shotgun (WGS) entry which is preliminary data.</text>
</comment>
<evidence type="ECO:0000256" key="1">
    <source>
        <dbReference type="ARBA" id="ARBA00004323"/>
    </source>
</evidence>
<evidence type="ECO:0000259" key="6">
    <source>
        <dbReference type="Pfam" id="PF03016"/>
    </source>
</evidence>
<keyword evidence="3" id="KW-0808">Transferase</keyword>
<reference evidence="7" key="1">
    <citation type="journal article" date="2023" name="Nat. Commun.">
        <title>Diploid and tetraploid genomes of Acorus and the evolution of monocots.</title>
        <authorList>
            <person name="Ma L."/>
            <person name="Liu K.W."/>
            <person name="Li Z."/>
            <person name="Hsiao Y.Y."/>
            <person name="Qi Y."/>
            <person name="Fu T."/>
            <person name="Tang G.D."/>
            <person name="Zhang D."/>
            <person name="Sun W.H."/>
            <person name="Liu D.K."/>
            <person name="Li Y."/>
            <person name="Chen G.Z."/>
            <person name="Liu X.D."/>
            <person name="Liao X.Y."/>
            <person name="Jiang Y.T."/>
            <person name="Yu X."/>
            <person name="Hao Y."/>
            <person name="Huang J."/>
            <person name="Zhao X.W."/>
            <person name="Ke S."/>
            <person name="Chen Y.Y."/>
            <person name="Wu W.L."/>
            <person name="Hsu J.L."/>
            <person name="Lin Y.F."/>
            <person name="Huang M.D."/>
            <person name="Li C.Y."/>
            <person name="Huang L."/>
            <person name="Wang Z.W."/>
            <person name="Zhao X."/>
            <person name="Zhong W.Y."/>
            <person name="Peng D.H."/>
            <person name="Ahmad S."/>
            <person name="Lan S."/>
            <person name="Zhang J.S."/>
            <person name="Tsai W.C."/>
            <person name="Van de Peer Y."/>
            <person name="Liu Z.J."/>
        </authorList>
    </citation>
    <scope>NUCLEOTIDE SEQUENCE</scope>
    <source>
        <strain evidence="7">SCP</strain>
    </source>
</reference>
<reference evidence="7" key="2">
    <citation type="submission" date="2023-06" db="EMBL/GenBank/DDBJ databases">
        <authorList>
            <person name="Ma L."/>
            <person name="Liu K.-W."/>
            <person name="Li Z."/>
            <person name="Hsiao Y.-Y."/>
            <person name="Qi Y."/>
            <person name="Fu T."/>
            <person name="Tang G."/>
            <person name="Zhang D."/>
            <person name="Sun W.-H."/>
            <person name="Liu D.-K."/>
            <person name="Li Y."/>
            <person name="Chen G.-Z."/>
            <person name="Liu X.-D."/>
            <person name="Liao X.-Y."/>
            <person name="Jiang Y.-T."/>
            <person name="Yu X."/>
            <person name="Hao Y."/>
            <person name="Huang J."/>
            <person name="Zhao X.-W."/>
            <person name="Ke S."/>
            <person name="Chen Y.-Y."/>
            <person name="Wu W.-L."/>
            <person name="Hsu J.-L."/>
            <person name="Lin Y.-F."/>
            <person name="Huang M.-D."/>
            <person name="Li C.-Y."/>
            <person name="Huang L."/>
            <person name="Wang Z.-W."/>
            <person name="Zhao X."/>
            <person name="Zhong W.-Y."/>
            <person name="Peng D.-H."/>
            <person name="Ahmad S."/>
            <person name="Lan S."/>
            <person name="Zhang J.-S."/>
            <person name="Tsai W.-C."/>
            <person name="Van De Peer Y."/>
            <person name="Liu Z.-J."/>
        </authorList>
    </citation>
    <scope>NUCLEOTIDE SEQUENCE</scope>
    <source>
        <strain evidence="7">SCP</strain>
        <tissue evidence="7">Leaves</tissue>
    </source>
</reference>
<dbReference type="PANTHER" id="PTHR11062">
    <property type="entry name" value="EXOSTOSIN HEPARAN SULFATE GLYCOSYLTRANSFERASE -RELATED"/>
    <property type="match status" value="1"/>
</dbReference>
<sequence>MDTLSQSLAQVGLEDKEYVKDTDTQNLRREVIEVEDGEVLRFLDSVDGYLDLLESLSSVLRQGWMELASARHSMGSSRISSALFDLKLHPASTTLIVDQSINGSESGLQENNSVTDESTFTVDEQAQQERSKMLSVFGTLVSPKLRATQVSFETEFEIPPIENKTSPTQTEVTRRTKRLEPHVMSRRKFDRVESDLARARDAIRKASKYNMNQSYISEDDKDYVPSGSIYRNAHQFHRSYLEMEKRFKIHVYEEGEPPLLHHGPCRGIYSIEGKFIHDIERRTPLRTRDPERAHVHFLPFSIANMVRYLFVPNKTRGYGPIKRVVEDYVGVVSRKYPYWNRTLGADHFMLSCHDWGPESSKAVPDLFNHSIRVLCNANTSEGFNPSKDASLPEIKLYGGPRDVIGRALPPSRRPILAFFAGHIHGPVRPILHHHWKGKDRAMQVHDLLPKNISYHDMMSKSKFCLCPSGYEVASPRIVEAIYAGCVPVIMSDYYVLPFSDVLDYRAFSINVPVAEIKNLKKVLMGVSQEEYLRLYEGVREVKRHFVVNEMPKRFDVFHMILHSIWLRRLNVRIRVD</sequence>
<dbReference type="GO" id="GO:0016757">
    <property type="term" value="F:glycosyltransferase activity"/>
    <property type="evidence" value="ECO:0007669"/>
    <property type="project" value="UniProtKB-KW"/>
</dbReference>
<evidence type="ECO:0000256" key="5">
    <source>
        <dbReference type="ARBA" id="ARBA00023034"/>
    </source>
</evidence>
<dbReference type="InterPro" id="IPR040911">
    <property type="entry name" value="Exostosin_GT47"/>
</dbReference>
<proteinExistence type="inferred from homology"/>
<organism evidence="7 8">
    <name type="scientific">Acorus gramineus</name>
    <name type="common">Dwarf sweet flag</name>
    <dbReference type="NCBI Taxonomy" id="55184"/>
    <lineage>
        <taxon>Eukaryota</taxon>
        <taxon>Viridiplantae</taxon>
        <taxon>Streptophyta</taxon>
        <taxon>Embryophyta</taxon>
        <taxon>Tracheophyta</taxon>
        <taxon>Spermatophyta</taxon>
        <taxon>Magnoliopsida</taxon>
        <taxon>Liliopsida</taxon>
        <taxon>Acoraceae</taxon>
        <taxon>Acorus</taxon>
    </lineage>
</organism>